<feature type="signal peptide" evidence="1">
    <location>
        <begin position="1"/>
        <end position="23"/>
    </location>
</feature>
<reference evidence="3 4" key="1">
    <citation type="submission" date="2021-03" db="EMBL/GenBank/DDBJ databases">
        <title>Genomic Encyclopedia of Type Strains, Phase IV (KMG-IV): sequencing the most valuable type-strain genomes for metagenomic binning, comparative biology and taxonomic classification.</title>
        <authorList>
            <person name="Goeker M."/>
        </authorList>
    </citation>
    <scope>NUCLEOTIDE SEQUENCE [LARGE SCALE GENOMIC DNA]</scope>
    <source>
        <strain evidence="3 4">DSM 28650</strain>
    </source>
</reference>
<keyword evidence="1" id="KW-0732">Signal</keyword>
<sequence>MKKKFRILTCIALIMATTLSVSCSTKATKSTNTSKMQLDTGDNIVFCDKYLEDYIKKSDNGISENLFNKTVFQPIKKEYAVDARALFDKTIEDTKGLENDLECLRKEKGEIEGIIEKSLSKCKEMLPESEKFSIYVLVEDPKIYKMFKESVRAMTPKSGIMILVVSPSQKDYKEKLQHVIAHEYCHSMDKSCLGESNMLDSIISEGKAESFANIAFPEVKLRLSADLGRDEELKVWTEIKDKLSSKDGSFIGPILNGTKEGVPEFAGYRLGNKIVKQFIEKNPNTSIQQWIDIKPEELFEKSQYADNWN</sequence>
<evidence type="ECO:0000313" key="4">
    <source>
        <dbReference type="Proteomes" id="UP001519308"/>
    </source>
</evidence>
<dbReference type="InterPro" id="IPR018728">
    <property type="entry name" value="DUF2268"/>
</dbReference>
<accession>A0ABS4K5B1</accession>
<organism evidence="3 4">
    <name type="scientific">Clostridium punense</name>
    <dbReference type="NCBI Taxonomy" id="1054297"/>
    <lineage>
        <taxon>Bacteria</taxon>
        <taxon>Bacillati</taxon>
        <taxon>Bacillota</taxon>
        <taxon>Clostridia</taxon>
        <taxon>Eubacteriales</taxon>
        <taxon>Clostridiaceae</taxon>
        <taxon>Clostridium</taxon>
    </lineage>
</organism>
<dbReference type="PROSITE" id="PS51257">
    <property type="entry name" value="PROKAR_LIPOPROTEIN"/>
    <property type="match status" value="1"/>
</dbReference>
<evidence type="ECO:0000313" key="3">
    <source>
        <dbReference type="EMBL" id="MBP2022470.1"/>
    </source>
</evidence>
<dbReference type="RefSeq" id="WP_209649578.1">
    <property type="nucleotide sequence ID" value="NZ_JAGGLL010000016.1"/>
</dbReference>
<evidence type="ECO:0000256" key="1">
    <source>
        <dbReference type="SAM" id="SignalP"/>
    </source>
</evidence>
<feature type="chain" id="PRO_5045875112" evidence="1">
    <location>
        <begin position="24"/>
        <end position="309"/>
    </location>
</feature>
<feature type="domain" description="DUF2268" evidence="2">
    <location>
        <begin position="113"/>
        <end position="298"/>
    </location>
</feature>
<proteinExistence type="predicted"/>
<dbReference type="Pfam" id="PF10026">
    <property type="entry name" value="DUF2268"/>
    <property type="match status" value="1"/>
</dbReference>
<dbReference type="Proteomes" id="UP001519308">
    <property type="component" value="Unassembled WGS sequence"/>
</dbReference>
<dbReference type="EMBL" id="JAGGLL010000016">
    <property type="protein sequence ID" value="MBP2022470.1"/>
    <property type="molecule type" value="Genomic_DNA"/>
</dbReference>
<comment type="caution">
    <text evidence="3">The sequence shown here is derived from an EMBL/GenBank/DDBJ whole genome shotgun (WGS) entry which is preliminary data.</text>
</comment>
<protein>
    <submittedName>
        <fullName evidence="3">Uncharacterized protein YjaZ</fullName>
    </submittedName>
</protein>
<keyword evidence="4" id="KW-1185">Reference proteome</keyword>
<evidence type="ECO:0000259" key="2">
    <source>
        <dbReference type="Pfam" id="PF10026"/>
    </source>
</evidence>
<name>A0ABS4K5B1_9CLOT</name>
<gene>
    <name evidence="3" type="ORF">J2Z44_002291</name>
</gene>